<keyword evidence="5 9" id="KW-1133">Transmembrane helix</keyword>
<dbReference type="Gene3D" id="1.20.1250.20">
    <property type="entry name" value="MFS general substrate transporter like domains"/>
    <property type="match status" value="1"/>
</dbReference>
<feature type="transmembrane region" description="Helical" evidence="9">
    <location>
        <begin position="457"/>
        <end position="477"/>
    </location>
</feature>
<comment type="similarity">
    <text evidence="2">Belongs to the major facilitator superfamily.</text>
</comment>
<dbReference type="SUPFAM" id="SSF103473">
    <property type="entry name" value="MFS general substrate transporter"/>
    <property type="match status" value="1"/>
</dbReference>
<dbReference type="InterPro" id="IPR036964">
    <property type="entry name" value="RASGEF_cat_dom_sf"/>
</dbReference>
<feature type="transmembrane region" description="Helical" evidence="9">
    <location>
        <begin position="327"/>
        <end position="345"/>
    </location>
</feature>
<evidence type="ECO:0000256" key="2">
    <source>
        <dbReference type="ARBA" id="ARBA00008335"/>
    </source>
</evidence>
<feature type="transmembrane region" description="Helical" evidence="9">
    <location>
        <begin position="407"/>
        <end position="426"/>
    </location>
</feature>
<evidence type="ECO:0000256" key="1">
    <source>
        <dbReference type="ARBA" id="ARBA00004141"/>
    </source>
</evidence>
<dbReference type="InterPro" id="IPR023578">
    <property type="entry name" value="Ras_GEF_dom_sf"/>
</dbReference>
<dbReference type="EMBL" id="MKZY01000005">
    <property type="protein sequence ID" value="OOO09018.1"/>
    <property type="molecule type" value="Genomic_DNA"/>
</dbReference>
<evidence type="ECO:0000313" key="12">
    <source>
        <dbReference type="EMBL" id="OOO09018.1"/>
    </source>
</evidence>
<feature type="domain" description="Ras-GEF" evidence="10">
    <location>
        <begin position="834"/>
        <end position="1069"/>
    </location>
</feature>
<dbReference type="GO" id="GO:0007264">
    <property type="term" value="P:small GTPase-mediated signal transduction"/>
    <property type="evidence" value="ECO:0007669"/>
    <property type="project" value="InterPro"/>
</dbReference>
<keyword evidence="4 9" id="KW-0812">Transmembrane</keyword>
<dbReference type="VEuPathDB" id="FungiDB:AO090701000987"/>
<dbReference type="FunFam" id="1.20.1250.20:FF:000284">
    <property type="entry name" value="Siderophore iron transporter mirB"/>
    <property type="match status" value="1"/>
</dbReference>
<feature type="region of interest" description="Disordered" evidence="8">
    <location>
        <begin position="1129"/>
        <end position="1198"/>
    </location>
</feature>
<dbReference type="Pfam" id="PF00617">
    <property type="entry name" value="RasGEF"/>
    <property type="match status" value="1"/>
</dbReference>
<evidence type="ECO:0000313" key="13">
    <source>
        <dbReference type="Proteomes" id="UP000190312"/>
    </source>
</evidence>
<dbReference type="Pfam" id="PF00618">
    <property type="entry name" value="RasGEF_N"/>
    <property type="match status" value="1"/>
</dbReference>
<organism evidence="12 13">
    <name type="scientific">Aspergillus oryzae</name>
    <name type="common">Yellow koji mold</name>
    <dbReference type="NCBI Taxonomy" id="5062"/>
    <lineage>
        <taxon>Eukaryota</taxon>
        <taxon>Fungi</taxon>
        <taxon>Dikarya</taxon>
        <taxon>Ascomycota</taxon>
        <taxon>Pezizomycotina</taxon>
        <taxon>Eurotiomycetes</taxon>
        <taxon>Eurotiomycetidae</taxon>
        <taxon>Eurotiales</taxon>
        <taxon>Aspergillaceae</taxon>
        <taxon>Aspergillus</taxon>
        <taxon>Aspergillus subgen. Circumdati</taxon>
    </lineage>
</organism>
<sequence>MAGPNIVRGRNNMQLAQSVVGADFKDLKYEVSVSSANNSHNPDAISLESPQKQPFRRPSEEVTQGAQLGIRKAEAAALAWSKKTAYLTYALVWLGFFMLALQSAVSTNVIHNAFAHFEEAPAVSTSSIVASVVSGVVRLPAAKLLNIWGRPEGLSLFLAVYLLGLIILAACNNPSSFAVGYVLYWVGYDAIFLILDVFIADTSGLRNRAFAFGFASTPFICTAFTGPIAAQSFVDHSTWRWAYGTFAIAQVFVFLPLIAVFKFYQRKAEKMFIFVREPSGRTWTQSIIFWLNEFDLVGTLLLTAAFLLVLLPFSLQSYGRAEYSSPTFIVMLVVGVLLFVVFAAWERYGTATPFIQYALFKDRSVLGACIVAASLFFSYYAWELYFYNFCMVVYGLSVSMTGYVGQIYNVGSCFWSAVFGVVVYITKQFKYSCLCFGLPLVMLGAGLMIHFRSAGGNIGYIVMCQIFIAFGGGTLVIGQDMAVMAASDREGVPMMLSMIGLFSSLGGAIGNAASAAIFSNTFPSALRDALPAESKSQYMDIYLGGYLKQLEYPVGSEIRDAVNQAYGAYMKYGCIAAVAVMAVGLPAIAMWRNYRVDKKQNKGAMISANESHGTGFNRVFVPKRSRANVMHEATLPVRARTQSVSTDVPWFLKLDHENEVVYETTDRPLLKSGSLTGLVEQLTRHDRLDLTFNETFLITYPTFVSAANLFDALLQRFHVDPPGQLTQSEMQLWTQHKQKAIRLRVVNILKTWLERFWMEPREEVTTEFLRKMHAQIKNSAVVMETPTAPQLLSAIDQRIQGQEITKRLATPPNSNIPKPITPKNMKKLKILDLDPTELARQLTIIEFNHHARIRPNECLSQKWKKRRSNSTEPSTGVNAMILHSNRLANYVGELVLAQDELKKRVSMIKLFVQAADVCRSMNNYATLMSIVSGLGQSPVFRLRQTWGLVNPRIRNLLDELRDLMSSEKNWAKYREVLRQASPPCVPFLGIYLTDLTFIDDGIPDLTQSGMINFAKRTKVAEVLQDIQQYQNMPYNLQSVPEIQDFLIRNLRATKDVSDMYDRSLQLEPRMANEEIVVRRGAHTATGSNMSSVIIANLACRRHSKDEEHCKSWIWFDEASQVERLVPRLAVPQTPKKQTDIREFGQLTPPKSSGLKRKRVNVDPGSLDELPGDEIEDSDLSDDTLDSPSQRRQRLLRKDNSTPVARSLFVWQEDMDTARRQPRRRFETPPHRAADSSTPRPELVSSGLFTPGPGGRGQRKGWLAMEAPITPTKQNDIFASPACVVDDDISDSDYGWDEELVAAMLDKSDQITPST</sequence>
<dbReference type="Proteomes" id="UP000190312">
    <property type="component" value="Unassembled WGS sequence"/>
</dbReference>
<evidence type="ECO:0000256" key="8">
    <source>
        <dbReference type="SAM" id="MobiDB-lite"/>
    </source>
</evidence>
<evidence type="ECO:0000256" key="9">
    <source>
        <dbReference type="SAM" id="Phobius"/>
    </source>
</evidence>
<dbReference type="GO" id="GO:0005886">
    <property type="term" value="C:plasma membrane"/>
    <property type="evidence" value="ECO:0007669"/>
    <property type="project" value="TreeGrafter"/>
</dbReference>
<gene>
    <name evidence="12" type="ORF">OAory_01103140</name>
</gene>
<dbReference type="PANTHER" id="PTHR23501">
    <property type="entry name" value="MAJOR FACILITATOR SUPERFAMILY"/>
    <property type="match status" value="1"/>
</dbReference>
<feature type="transmembrane region" description="Helical" evidence="9">
    <location>
        <begin position="433"/>
        <end position="451"/>
    </location>
</feature>
<dbReference type="PROSITE" id="PS50009">
    <property type="entry name" value="RASGEF_CAT"/>
    <property type="match status" value="1"/>
</dbReference>
<feature type="transmembrane region" description="Helical" evidence="9">
    <location>
        <begin position="296"/>
        <end position="315"/>
    </location>
</feature>
<evidence type="ECO:0000256" key="4">
    <source>
        <dbReference type="ARBA" id="ARBA00022692"/>
    </source>
</evidence>
<dbReference type="InterPro" id="IPR019804">
    <property type="entry name" value="Ras_G-nucl-exch_fac_CS"/>
</dbReference>
<dbReference type="InterPro" id="IPR036259">
    <property type="entry name" value="MFS_trans_sf"/>
</dbReference>
<feature type="region of interest" description="Disordered" evidence="8">
    <location>
        <begin position="1216"/>
        <end position="1258"/>
    </location>
</feature>
<evidence type="ECO:0000256" key="3">
    <source>
        <dbReference type="ARBA" id="ARBA00022448"/>
    </source>
</evidence>
<keyword evidence="7" id="KW-0344">Guanine-nucleotide releasing factor</keyword>
<feature type="transmembrane region" description="Helical" evidence="9">
    <location>
        <begin position="241"/>
        <end position="264"/>
    </location>
</feature>
<proteinExistence type="inferred from homology"/>
<feature type="transmembrane region" description="Helical" evidence="9">
    <location>
        <begin position="569"/>
        <end position="591"/>
    </location>
</feature>
<dbReference type="InterPro" id="IPR001895">
    <property type="entry name" value="RASGEF_cat_dom"/>
</dbReference>
<feature type="transmembrane region" description="Helical" evidence="9">
    <location>
        <begin position="365"/>
        <end position="387"/>
    </location>
</feature>
<dbReference type="SMART" id="SM00147">
    <property type="entry name" value="RasGEF"/>
    <property type="match status" value="1"/>
</dbReference>
<feature type="region of interest" description="Disordered" evidence="8">
    <location>
        <begin position="35"/>
        <end position="59"/>
    </location>
</feature>
<dbReference type="Pfam" id="PF07690">
    <property type="entry name" value="MFS_1"/>
    <property type="match status" value="1"/>
</dbReference>
<dbReference type="SMART" id="SM00229">
    <property type="entry name" value="RasGEFN"/>
    <property type="match status" value="1"/>
</dbReference>
<evidence type="ECO:0000256" key="6">
    <source>
        <dbReference type="ARBA" id="ARBA00023136"/>
    </source>
</evidence>
<feature type="transmembrane region" description="Helical" evidence="9">
    <location>
        <begin position="153"/>
        <end position="170"/>
    </location>
</feature>
<dbReference type="CDD" id="cd00155">
    <property type="entry name" value="RasGEF"/>
    <property type="match status" value="1"/>
</dbReference>
<dbReference type="VEuPathDB" id="FungiDB:AO090038000498"/>
<evidence type="ECO:0000256" key="5">
    <source>
        <dbReference type="ARBA" id="ARBA00022989"/>
    </source>
</evidence>
<feature type="compositionally biased region" description="Acidic residues" evidence="8">
    <location>
        <begin position="1169"/>
        <end position="1184"/>
    </location>
</feature>
<dbReference type="GO" id="GO:0022857">
    <property type="term" value="F:transmembrane transporter activity"/>
    <property type="evidence" value="ECO:0007669"/>
    <property type="project" value="InterPro"/>
</dbReference>
<dbReference type="InterPro" id="IPR011701">
    <property type="entry name" value="MFS"/>
</dbReference>
<feature type="domain" description="N-terminal Ras-GEF" evidence="11">
    <location>
        <begin position="666"/>
        <end position="800"/>
    </location>
</feature>
<dbReference type="PROSITE" id="PS00720">
    <property type="entry name" value="RASGEF"/>
    <property type="match status" value="1"/>
</dbReference>
<comment type="subcellular location">
    <subcellularLocation>
        <location evidence="1">Membrane</location>
        <topology evidence="1">Multi-pass membrane protein</topology>
    </subcellularLocation>
</comment>
<dbReference type="PROSITE" id="PS50212">
    <property type="entry name" value="RASGEF_NTER"/>
    <property type="match status" value="1"/>
</dbReference>
<dbReference type="SUPFAM" id="SSF48366">
    <property type="entry name" value="Ras GEF"/>
    <property type="match status" value="1"/>
</dbReference>
<dbReference type="CDD" id="cd06224">
    <property type="entry name" value="REM"/>
    <property type="match status" value="1"/>
</dbReference>
<feature type="transmembrane region" description="Helical" evidence="9">
    <location>
        <begin position="122"/>
        <end position="141"/>
    </location>
</feature>
<feature type="transmembrane region" description="Helical" evidence="9">
    <location>
        <begin position="86"/>
        <end position="110"/>
    </location>
</feature>
<dbReference type="GO" id="GO:0005085">
    <property type="term" value="F:guanyl-nucleotide exchange factor activity"/>
    <property type="evidence" value="ECO:0007669"/>
    <property type="project" value="UniProtKB-KW"/>
</dbReference>
<comment type="caution">
    <text evidence="12">The sequence shown here is derived from an EMBL/GenBank/DDBJ whole genome shotgun (WGS) entry which is preliminary data.</text>
</comment>
<dbReference type="PANTHER" id="PTHR23501:SF107">
    <property type="entry name" value="TRANSPORTER, PUTATIVE (AFU_ORTHOLOGUE AFUA_7G04730)-RELATED"/>
    <property type="match status" value="1"/>
</dbReference>
<dbReference type="InterPro" id="IPR000651">
    <property type="entry name" value="Ras-like_Gua-exchang_fac_N"/>
</dbReference>
<name>A0A1S9DIZ7_ASPOZ</name>
<feature type="compositionally biased region" description="Basic and acidic residues" evidence="8">
    <location>
        <begin position="1216"/>
        <end position="1233"/>
    </location>
</feature>
<accession>A0A1S9DIZ7</accession>
<dbReference type="eggNOG" id="KOG0254">
    <property type="taxonomic scope" value="Eukaryota"/>
</dbReference>
<keyword evidence="6 9" id="KW-0472">Membrane</keyword>
<keyword evidence="3" id="KW-0813">Transport</keyword>
<evidence type="ECO:0000259" key="10">
    <source>
        <dbReference type="PROSITE" id="PS50009"/>
    </source>
</evidence>
<feature type="transmembrane region" description="Helical" evidence="9">
    <location>
        <begin position="182"/>
        <end position="200"/>
    </location>
</feature>
<feature type="transmembrane region" description="Helical" evidence="9">
    <location>
        <begin position="209"/>
        <end position="229"/>
    </location>
</feature>
<evidence type="ECO:0000256" key="7">
    <source>
        <dbReference type="PROSITE-ProRule" id="PRU00168"/>
    </source>
</evidence>
<protein>
    <submittedName>
        <fullName evidence="12">Guanine-nucleotide dissociation stimulator CDC25</fullName>
    </submittedName>
</protein>
<dbReference type="Gene3D" id="1.20.870.10">
    <property type="entry name" value="Son of sevenless (SoS) protein Chain: S domain 1"/>
    <property type="match status" value="1"/>
</dbReference>
<dbReference type="OrthoDB" id="4078873at2759"/>
<reference evidence="12 13" key="1">
    <citation type="submission" date="2016-10" db="EMBL/GenBank/DDBJ databases">
        <title>Genome sequencing of Aspergillus oryzae BCC7051.</title>
        <authorList>
            <person name="Thammarongtham C."/>
            <person name="Vorapreeda T."/>
            <person name="Nookaew I."/>
            <person name="Srisuk T."/>
            <person name="Land M."/>
            <person name="Jeennor S."/>
            <person name="Laoteng K."/>
        </authorList>
    </citation>
    <scope>NUCLEOTIDE SEQUENCE [LARGE SCALE GENOMIC DNA]</scope>
    <source>
        <strain evidence="12 13">BCC7051</strain>
    </source>
</reference>
<evidence type="ECO:0000259" key="11">
    <source>
        <dbReference type="PROSITE" id="PS50212"/>
    </source>
</evidence>
<dbReference type="Gene3D" id="1.10.840.10">
    <property type="entry name" value="Ras guanine-nucleotide exchange factors catalytic domain"/>
    <property type="match status" value="1"/>
</dbReference>